<evidence type="ECO:0000313" key="10">
    <source>
        <dbReference type="EMBL" id="MBO8453526.1"/>
    </source>
</evidence>
<comment type="subcellular location">
    <subcellularLocation>
        <location evidence="1">Membrane</location>
        <topology evidence="1">Multi-pass membrane protein</topology>
    </subcellularLocation>
</comment>
<keyword evidence="4" id="KW-1003">Cell membrane</keyword>
<proteinExistence type="predicted"/>
<feature type="transmembrane region" description="Helical" evidence="9">
    <location>
        <begin position="238"/>
        <end position="258"/>
    </location>
</feature>
<keyword evidence="8 9" id="KW-0472">Membrane</keyword>
<feature type="transmembrane region" description="Helical" evidence="9">
    <location>
        <begin position="142"/>
        <end position="161"/>
    </location>
</feature>
<feature type="transmembrane region" description="Helical" evidence="9">
    <location>
        <begin position="207"/>
        <end position="226"/>
    </location>
</feature>
<feature type="transmembrane region" description="Helical" evidence="9">
    <location>
        <begin position="118"/>
        <end position="135"/>
    </location>
</feature>
<evidence type="ECO:0000256" key="3">
    <source>
        <dbReference type="ARBA" id="ARBA00022428"/>
    </source>
</evidence>
<sequence>MQKHTFKDWLTAIRPWSFPASAMPVAVTLGYLFSAHADADWTNGVWALLNIIVFHAAGNTWSDYFDFRKKVDADDTFGVRTLTSGLFAPKEILVLSLSLLAVALAGGIGLLLRTGLPLLYIGLAGAACSVFYPFLKYHALGDFVIFAAYAFLPMLGTVYVCTLDFDWSVLYLAVPVGFITVAILHCNNTRDMDTDRRADISTIAMRLGGRVSVWLYCIEILLPYVWLTVCAVAGLFPLWTLLVWLTVIPAIMNVRTAVSYFSDGSGAIARLDEATAKLQLLFSLVLGVSFVIAGLLG</sequence>
<comment type="caution">
    <text evidence="10">The sequence shown here is derived from an EMBL/GenBank/DDBJ whole genome shotgun (WGS) entry which is preliminary data.</text>
</comment>
<dbReference type="AlphaFoldDB" id="A0A940DMN3"/>
<comment type="pathway">
    <text evidence="2">Quinol/quinone metabolism; menaquinone biosynthesis.</text>
</comment>
<dbReference type="GO" id="GO:0016020">
    <property type="term" value="C:membrane"/>
    <property type="evidence" value="ECO:0007669"/>
    <property type="project" value="UniProtKB-SubCell"/>
</dbReference>
<dbReference type="GO" id="GO:0009234">
    <property type="term" value="P:menaquinone biosynthetic process"/>
    <property type="evidence" value="ECO:0007669"/>
    <property type="project" value="UniProtKB-KW"/>
</dbReference>
<dbReference type="InterPro" id="IPR000537">
    <property type="entry name" value="UbiA_prenyltransferase"/>
</dbReference>
<dbReference type="Gene3D" id="1.10.357.140">
    <property type="entry name" value="UbiA prenyltransferase"/>
    <property type="match status" value="1"/>
</dbReference>
<evidence type="ECO:0000256" key="7">
    <source>
        <dbReference type="ARBA" id="ARBA00022989"/>
    </source>
</evidence>
<name>A0A940DMN3_9BACT</name>
<dbReference type="GO" id="GO:0042371">
    <property type="term" value="P:vitamin K biosynthetic process"/>
    <property type="evidence" value="ECO:0007669"/>
    <property type="project" value="TreeGrafter"/>
</dbReference>
<evidence type="ECO:0000256" key="2">
    <source>
        <dbReference type="ARBA" id="ARBA00004863"/>
    </source>
</evidence>
<keyword evidence="5" id="KW-0808">Transferase</keyword>
<evidence type="ECO:0000256" key="8">
    <source>
        <dbReference type="ARBA" id="ARBA00023136"/>
    </source>
</evidence>
<dbReference type="PANTHER" id="PTHR13929">
    <property type="entry name" value="1,4-DIHYDROXY-2-NAPHTHOATE OCTAPRENYLTRANSFERASE"/>
    <property type="match status" value="1"/>
</dbReference>
<feature type="transmembrane region" description="Helical" evidence="9">
    <location>
        <begin position="12"/>
        <end position="33"/>
    </location>
</feature>
<organism evidence="10 11">
    <name type="scientific">Candidatus Cryptobacteroides gallistercoris</name>
    <dbReference type="NCBI Taxonomy" id="2840765"/>
    <lineage>
        <taxon>Bacteria</taxon>
        <taxon>Pseudomonadati</taxon>
        <taxon>Bacteroidota</taxon>
        <taxon>Bacteroidia</taxon>
        <taxon>Bacteroidales</taxon>
        <taxon>Candidatus Cryptobacteroides</taxon>
    </lineage>
</organism>
<dbReference type="PANTHER" id="PTHR13929:SF0">
    <property type="entry name" value="UBIA PRENYLTRANSFERASE DOMAIN-CONTAINING PROTEIN 1"/>
    <property type="match status" value="1"/>
</dbReference>
<gene>
    <name evidence="10" type="ORF">IAC07_02230</name>
</gene>
<keyword evidence="7 9" id="KW-1133">Transmembrane helix</keyword>
<reference evidence="10" key="1">
    <citation type="submission" date="2020-10" db="EMBL/GenBank/DDBJ databases">
        <authorList>
            <person name="Gilroy R."/>
        </authorList>
    </citation>
    <scope>NUCLEOTIDE SEQUENCE</scope>
    <source>
        <strain evidence="10">F1-3629</strain>
    </source>
</reference>
<feature type="transmembrane region" description="Helical" evidence="9">
    <location>
        <begin position="92"/>
        <end position="112"/>
    </location>
</feature>
<dbReference type="InterPro" id="IPR026046">
    <property type="entry name" value="UBIAD1"/>
</dbReference>
<feature type="transmembrane region" description="Helical" evidence="9">
    <location>
        <begin position="45"/>
        <end position="62"/>
    </location>
</feature>
<accession>A0A940DMN3</accession>
<keyword evidence="3" id="KW-0474">Menaquinone biosynthesis</keyword>
<dbReference type="Proteomes" id="UP000771749">
    <property type="component" value="Unassembled WGS sequence"/>
</dbReference>
<evidence type="ECO:0000256" key="5">
    <source>
        <dbReference type="ARBA" id="ARBA00022679"/>
    </source>
</evidence>
<dbReference type="GO" id="GO:0004659">
    <property type="term" value="F:prenyltransferase activity"/>
    <property type="evidence" value="ECO:0007669"/>
    <property type="project" value="InterPro"/>
</dbReference>
<feature type="transmembrane region" description="Helical" evidence="9">
    <location>
        <begin position="278"/>
        <end position="296"/>
    </location>
</feature>
<evidence type="ECO:0000256" key="4">
    <source>
        <dbReference type="ARBA" id="ARBA00022475"/>
    </source>
</evidence>
<dbReference type="PIRSF" id="PIRSF005355">
    <property type="entry name" value="UBIAD1"/>
    <property type="match status" value="1"/>
</dbReference>
<dbReference type="CDD" id="cd13962">
    <property type="entry name" value="PT_UbiA_UBIAD1"/>
    <property type="match status" value="1"/>
</dbReference>
<evidence type="ECO:0000313" key="11">
    <source>
        <dbReference type="Proteomes" id="UP000771749"/>
    </source>
</evidence>
<protein>
    <submittedName>
        <fullName evidence="10">Prenyltransferase</fullName>
    </submittedName>
</protein>
<keyword evidence="6 9" id="KW-0812">Transmembrane</keyword>
<dbReference type="Pfam" id="PF01040">
    <property type="entry name" value="UbiA"/>
    <property type="match status" value="1"/>
</dbReference>
<evidence type="ECO:0000256" key="9">
    <source>
        <dbReference type="SAM" id="Phobius"/>
    </source>
</evidence>
<feature type="transmembrane region" description="Helical" evidence="9">
    <location>
        <begin position="167"/>
        <end position="186"/>
    </location>
</feature>
<dbReference type="InterPro" id="IPR044878">
    <property type="entry name" value="UbiA_sf"/>
</dbReference>
<dbReference type="EMBL" id="JADIMJ010000036">
    <property type="protein sequence ID" value="MBO8453526.1"/>
    <property type="molecule type" value="Genomic_DNA"/>
</dbReference>
<evidence type="ECO:0000256" key="6">
    <source>
        <dbReference type="ARBA" id="ARBA00022692"/>
    </source>
</evidence>
<evidence type="ECO:0000256" key="1">
    <source>
        <dbReference type="ARBA" id="ARBA00004141"/>
    </source>
</evidence>
<reference evidence="10" key="2">
    <citation type="journal article" date="2021" name="PeerJ">
        <title>Extensive microbial diversity within the chicken gut microbiome revealed by metagenomics and culture.</title>
        <authorList>
            <person name="Gilroy R."/>
            <person name="Ravi A."/>
            <person name="Getino M."/>
            <person name="Pursley I."/>
            <person name="Horton D.L."/>
            <person name="Alikhan N.F."/>
            <person name="Baker D."/>
            <person name="Gharbi K."/>
            <person name="Hall N."/>
            <person name="Watson M."/>
            <person name="Adriaenssens E.M."/>
            <person name="Foster-Nyarko E."/>
            <person name="Jarju S."/>
            <person name="Secka A."/>
            <person name="Antonio M."/>
            <person name="Oren A."/>
            <person name="Chaudhuri R.R."/>
            <person name="La Ragione R."/>
            <person name="Hildebrand F."/>
            <person name="Pallen M.J."/>
        </authorList>
    </citation>
    <scope>NUCLEOTIDE SEQUENCE</scope>
    <source>
        <strain evidence="10">F1-3629</strain>
    </source>
</reference>